<organism evidence="1">
    <name type="scientific">freshwater metagenome</name>
    <dbReference type="NCBI Taxonomy" id="449393"/>
    <lineage>
        <taxon>unclassified sequences</taxon>
        <taxon>metagenomes</taxon>
        <taxon>ecological metagenomes</taxon>
    </lineage>
</organism>
<sequence>MRSVRTLAILALPLMLTGCLRIEGEIKAGADAKVTGVLEYGISKSLSQISGETWTLEKLQNSDEAKDAKSICANGIWSENSQEFVMTCNFSSSQVSDPDLYVKIVDNKIEFHYSQNLDSDEESLELGNVTMKVGFPGEIITIRENKPGTVLKSSNNQITLKAAGTAKIDVTVTSSCGTTCGVATTLGDVGTNGKPYVNAPKTAGGLISENLRFTKANSPYTLTSTLQIPKEFSVIVDAGVEIIYNGPRYGAKSGISQDQEGMFYVHGNIDFKGTDSNQIKLSGEPRYYFLVEGSKDNANILINDVIFQGGYGLVYGSASYAYFSLKNSIISDVPAYQYIWYPTKPLIIEGNIFKNSGGMSIGFDGRSSSKKPNTPQVTVRDNLFIGPSTTDYWVENWVAYGSTLFVTGNSFTEGPYTAVSVRKGYDNVSVNASGNYWGTTDQTKIASMVKDSKDGLDFQTVIKTDNPLTFSSLSNLIDKSVAYFTGYSATQAFKSAEDKLKAAQDKIAENAKKTKLSSTKVPAKEITIVCQKGKSQLKVIGVKPICPSGYKKTK</sequence>
<dbReference type="PROSITE" id="PS51257">
    <property type="entry name" value="PROKAR_LIPOPROTEIN"/>
    <property type="match status" value="1"/>
</dbReference>
<reference evidence="1" key="1">
    <citation type="submission" date="2020-05" db="EMBL/GenBank/DDBJ databases">
        <authorList>
            <person name="Chiriac C."/>
            <person name="Salcher M."/>
            <person name="Ghai R."/>
            <person name="Kavagutti S V."/>
        </authorList>
    </citation>
    <scope>NUCLEOTIDE SEQUENCE</scope>
</reference>
<dbReference type="EMBL" id="CAESAF010000059">
    <property type="protein sequence ID" value="CAB4337284.1"/>
    <property type="molecule type" value="Genomic_DNA"/>
</dbReference>
<dbReference type="SUPFAM" id="SSF51126">
    <property type="entry name" value="Pectin lyase-like"/>
    <property type="match status" value="1"/>
</dbReference>
<dbReference type="InterPro" id="IPR011050">
    <property type="entry name" value="Pectin_lyase_fold/virulence"/>
</dbReference>
<dbReference type="AlphaFoldDB" id="A0A6J5Z4A6"/>
<gene>
    <name evidence="1" type="ORF">UFOPK3574_00647</name>
</gene>
<name>A0A6J5Z4A6_9ZZZZ</name>
<evidence type="ECO:0000313" key="1">
    <source>
        <dbReference type="EMBL" id="CAB4337284.1"/>
    </source>
</evidence>
<accession>A0A6J5Z4A6</accession>
<proteinExistence type="predicted"/>
<protein>
    <submittedName>
        <fullName evidence="1">Unannotated protein</fullName>
    </submittedName>
</protein>